<dbReference type="CTD" id="100379446"/>
<dbReference type="RefSeq" id="XP_026741372.1">
    <property type="nucleotide sequence ID" value="XM_026885571.1"/>
</dbReference>
<evidence type="ECO:0000256" key="3">
    <source>
        <dbReference type="PROSITE-ProRule" id="PRU00497"/>
    </source>
</evidence>
<evidence type="ECO:0000313" key="6">
    <source>
        <dbReference type="Proteomes" id="UP000322000"/>
    </source>
</evidence>
<evidence type="ECO:0000256" key="2">
    <source>
        <dbReference type="ARBA" id="ARBA00022729"/>
    </source>
</evidence>
<name>A0A7E5WLZ8_TRINI</name>
<dbReference type="InParanoid" id="A0A7E5WLZ8"/>
<dbReference type="GeneID" id="113503541"/>
<feature type="compositionally biased region" description="Basic and acidic residues" evidence="4">
    <location>
        <begin position="327"/>
        <end position="341"/>
    </location>
</feature>
<evidence type="ECO:0000256" key="5">
    <source>
        <dbReference type="SAM" id="SignalP"/>
    </source>
</evidence>
<feature type="signal peptide" evidence="5">
    <location>
        <begin position="1"/>
        <end position="21"/>
    </location>
</feature>
<feature type="chain" id="PRO_5028798155" evidence="5">
    <location>
        <begin position="22"/>
        <end position="944"/>
    </location>
</feature>
<feature type="region of interest" description="Disordered" evidence="4">
    <location>
        <begin position="89"/>
        <end position="115"/>
    </location>
</feature>
<feature type="region of interest" description="Disordered" evidence="4">
    <location>
        <begin position="900"/>
        <end position="929"/>
    </location>
</feature>
<dbReference type="PANTHER" id="PTHR10380">
    <property type="entry name" value="CUTICLE PROTEIN"/>
    <property type="match status" value="1"/>
</dbReference>
<evidence type="ECO:0000256" key="1">
    <source>
        <dbReference type="ARBA" id="ARBA00022460"/>
    </source>
</evidence>
<feature type="region of interest" description="Disordered" evidence="4">
    <location>
        <begin position="315"/>
        <end position="367"/>
    </location>
</feature>
<dbReference type="Pfam" id="PF00379">
    <property type="entry name" value="Chitin_bind_4"/>
    <property type="match status" value="1"/>
</dbReference>
<sequence length="944" mass="107620">MKLFQIPLIILTISLAVESKAHEHFTFPPQFQTPHSGMFTSEKNPYLPPQSHTPHPYFPMSNMNKLPFPYLPASATTAPIGYPSPYTMMMSSTMRPQQHDDDDDDEDEKPTTPIPLFLRNKLNNTERMQNQRAERREMRPIPKSFQHALDRIDTKMPFQFNTSPEPSTQSGTSRSIMISDFQRDHNVDPMKASGSYPGLQYVPQPGVFVSSTTETAIPILRLSNEMDLDGSFSYEALGADQTHYVQHSRMENAGPGKDEQVVEGSYSYVGDNGKTYTVHYIADSNGFRASGDHLPVAPPIPEIIQRAVQYNLAEESKKPPHLQSWNEQDKENEVSESEKRHQFAVQPPRLSSLFTGKTPSSFSHSFSQASNTQNNLVAAASSQTPIQTAIDFGDQMQTKQNSGTISPQITFLASQGAHVPSVNTPQQTIGRIFTTEKSTMPQLVNYEANIKESDQEGNKALWRWQYGLNANANQNMEKNSISRSFGADDIVINFNDMTPEQYTQMIQHQLEPSTKEMIEKPKAQEASYNKENSYNSYNSNVGNSYQINSDNIKTNLEVSENNQYSTERISNPDDWYRNQNDVNKKYVENSSEHTRQLYNEGSVTSRPKLITQHDFYPQSQTVTQSYNYDEDNFESRRTKILNTDASNLHENMHLNVLPLNYEKSQQYNQKPKIDEGKSDSKITVTQAPFTTSTVKFIDSTTASNNKFVDSTSSSIFKFADFIVPEGKSDFKPLFKFTEPPQETTTTTTESSMENAFEENVFLKNLFVHTKHSQDAGNKIMEDNKPIPVKPIDTKADKYPKYIQYQAKPHEIKLAKKKPIDLSELLNYMTRNQFESNKLKSKPKQAPNTYKQTRNEVHYYAPDEDLDVIQDNNRNHRTMQQQEELRGVIKNYKVLHRNNNYSNQEQDDVDGLRRNLSPPPMKTVNLPPLGRAGPSMKSYLPPIYV</sequence>
<dbReference type="AlphaFoldDB" id="A0A7E5WLZ8"/>
<organism evidence="6 7">
    <name type="scientific">Trichoplusia ni</name>
    <name type="common">Cabbage looper</name>
    <dbReference type="NCBI Taxonomy" id="7111"/>
    <lineage>
        <taxon>Eukaryota</taxon>
        <taxon>Metazoa</taxon>
        <taxon>Ecdysozoa</taxon>
        <taxon>Arthropoda</taxon>
        <taxon>Hexapoda</taxon>
        <taxon>Insecta</taxon>
        <taxon>Pterygota</taxon>
        <taxon>Neoptera</taxon>
        <taxon>Endopterygota</taxon>
        <taxon>Lepidoptera</taxon>
        <taxon>Glossata</taxon>
        <taxon>Ditrysia</taxon>
        <taxon>Noctuoidea</taxon>
        <taxon>Noctuidae</taxon>
        <taxon>Plusiinae</taxon>
        <taxon>Trichoplusia</taxon>
    </lineage>
</organism>
<dbReference type="GO" id="GO:0062129">
    <property type="term" value="C:chitin-based extracellular matrix"/>
    <property type="evidence" value="ECO:0007669"/>
    <property type="project" value="TreeGrafter"/>
</dbReference>
<reference evidence="7" key="1">
    <citation type="submission" date="2025-08" db="UniProtKB">
        <authorList>
            <consortium name="RefSeq"/>
        </authorList>
    </citation>
    <scope>IDENTIFICATION</scope>
</reference>
<dbReference type="InterPro" id="IPR050468">
    <property type="entry name" value="Cuticle_Struct_Prot"/>
</dbReference>
<protein>
    <submittedName>
        <fullName evidence="7">Uncharacterized protein LOC113503541</fullName>
    </submittedName>
</protein>
<keyword evidence="6" id="KW-1185">Reference proteome</keyword>
<dbReference type="InterPro" id="IPR031311">
    <property type="entry name" value="CHIT_BIND_RR_consensus"/>
</dbReference>
<dbReference type="PROSITE" id="PS51155">
    <property type="entry name" value="CHIT_BIND_RR_2"/>
    <property type="match status" value="1"/>
</dbReference>
<gene>
    <name evidence="7" type="primary">LOC113503541</name>
</gene>
<evidence type="ECO:0000313" key="7">
    <source>
        <dbReference type="RefSeq" id="XP_026741372.1"/>
    </source>
</evidence>
<proteinExistence type="predicted"/>
<dbReference type="PANTHER" id="PTHR10380:SF173">
    <property type="entry name" value="CUTICULAR PROTEIN 47EF, ISOFORM C-RELATED"/>
    <property type="match status" value="1"/>
</dbReference>
<accession>A0A7E5WLZ8</accession>
<evidence type="ECO:0000256" key="4">
    <source>
        <dbReference type="SAM" id="MobiDB-lite"/>
    </source>
</evidence>
<keyword evidence="2 5" id="KW-0732">Signal</keyword>
<dbReference type="Proteomes" id="UP000322000">
    <property type="component" value="Chromosome 19"/>
</dbReference>
<keyword evidence="1 3" id="KW-0193">Cuticle</keyword>
<dbReference type="KEGG" id="tnl:113503541"/>
<dbReference type="OrthoDB" id="8122882at2759"/>
<dbReference type="GO" id="GO:0008010">
    <property type="term" value="F:structural constituent of chitin-based larval cuticle"/>
    <property type="evidence" value="ECO:0007669"/>
    <property type="project" value="TreeGrafter"/>
</dbReference>
<dbReference type="PROSITE" id="PS00233">
    <property type="entry name" value="CHIT_BIND_RR_1"/>
    <property type="match status" value="1"/>
</dbReference>
<dbReference type="InterPro" id="IPR000618">
    <property type="entry name" value="Insect_cuticle"/>
</dbReference>